<evidence type="ECO:0000313" key="1">
    <source>
        <dbReference type="EMBL" id="MEI2682934.1"/>
    </source>
</evidence>
<dbReference type="Proteomes" id="UP001306592">
    <property type="component" value="Unassembled WGS sequence"/>
</dbReference>
<comment type="caution">
    <text evidence="1">The sequence shown here is derived from an EMBL/GenBank/DDBJ whole genome shotgun (WGS) entry which is preliminary data.</text>
</comment>
<name>A0ABU8DHF3_ERWAP</name>
<proteinExistence type="predicted"/>
<evidence type="ECO:0000313" key="2">
    <source>
        <dbReference type="Proteomes" id="UP001306592"/>
    </source>
</evidence>
<dbReference type="Pfam" id="PF13711">
    <property type="entry name" value="DUF4160"/>
    <property type="match status" value="1"/>
</dbReference>
<protein>
    <submittedName>
        <fullName evidence="1">DUF4160 domain-containing protein</fullName>
    </submittedName>
</protein>
<accession>A0ABU8DHF3</accession>
<keyword evidence="2" id="KW-1185">Reference proteome</keyword>
<gene>
    <name evidence="1" type="ORF">V8N49_14850</name>
</gene>
<dbReference type="EMBL" id="JBANEI010000010">
    <property type="protein sequence ID" value="MEI2682934.1"/>
    <property type="molecule type" value="Genomic_DNA"/>
</dbReference>
<dbReference type="RefSeq" id="WP_099754667.1">
    <property type="nucleotide sequence ID" value="NZ_CAKKMT010000002.1"/>
</dbReference>
<reference evidence="1 2" key="1">
    <citation type="submission" date="2024-02" db="EMBL/GenBank/DDBJ databases">
        <title>First report Erwinia aphidicola in onion in Chile.</title>
        <authorList>
            <person name="Valenzuela M."/>
            <person name="Pena M."/>
            <person name="Dutta B."/>
        </authorList>
    </citation>
    <scope>NUCLEOTIDE SEQUENCE [LARGE SCALE GENOMIC DNA]</scope>
    <source>
        <strain evidence="1 2">QCJ3A</strain>
    </source>
</reference>
<organism evidence="1 2">
    <name type="scientific">Erwinia aphidicola</name>
    <dbReference type="NCBI Taxonomy" id="68334"/>
    <lineage>
        <taxon>Bacteria</taxon>
        <taxon>Pseudomonadati</taxon>
        <taxon>Pseudomonadota</taxon>
        <taxon>Gammaproteobacteria</taxon>
        <taxon>Enterobacterales</taxon>
        <taxon>Erwiniaceae</taxon>
        <taxon>Erwinia</taxon>
    </lineage>
</organism>
<sequence>MPVILRIDGFRFFFYSNEGNPLEPAHIHVMKSGSEAKFWLTPCVALASNNGFHSRILRELIELTEQNHTVFLEAWNDYFS</sequence>
<dbReference type="InterPro" id="IPR025427">
    <property type="entry name" value="DUF4160"/>
</dbReference>